<name>A0A0D0KVZ4_9PSED</name>
<evidence type="ECO:0000313" key="2">
    <source>
        <dbReference type="Proteomes" id="UP000032068"/>
    </source>
</evidence>
<proteinExistence type="predicted"/>
<reference evidence="1 2" key="1">
    <citation type="submission" date="2014-12" db="EMBL/GenBank/DDBJ databases">
        <title>16Stimator: statistical estimation of ribosomal gene copy numbers from draft genome assemblies.</title>
        <authorList>
            <person name="Perisin M.A."/>
            <person name="Vetter M."/>
            <person name="Gilbert J.A."/>
            <person name="Bergelson J."/>
        </authorList>
    </citation>
    <scope>NUCLEOTIDE SEQUENCE [LARGE SCALE GENOMIC DNA]</scope>
    <source>
        <strain evidence="1 2">MEJ086</strain>
    </source>
</reference>
<dbReference type="EMBL" id="JXQW01000015">
    <property type="protein sequence ID" value="KIQ02574.1"/>
    <property type="molecule type" value="Genomic_DNA"/>
</dbReference>
<evidence type="ECO:0000313" key="1">
    <source>
        <dbReference type="EMBL" id="KIQ02574.1"/>
    </source>
</evidence>
<accession>A0A0D0KVZ4</accession>
<dbReference type="AlphaFoldDB" id="A0A0D0KVZ4"/>
<dbReference type="Proteomes" id="UP000032068">
    <property type="component" value="Unassembled WGS sequence"/>
</dbReference>
<protein>
    <submittedName>
        <fullName evidence="1">Uncharacterized protein</fullName>
    </submittedName>
</protein>
<gene>
    <name evidence="1" type="ORF">RU08_07070</name>
</gene>
<organism evidence="1 2">
    <name type="scientific">Pseudomonas fulva</name>
    <dbReference type="NCBI Taxonomy" id="47880"/>
    <lineage>
        <taxon>Bacteria</taxon>
        <taxon>Pseudomonadati</taxon>
        <taxon>Pseudomonadota</taxon>
        <taxon>Gammaproteobacteria</taxon>
        <taxon>Pseudomonadales</taxon>
        <taxon>Pseudomonadaceae</taxon>
        <taxon>Pseudomonas</taxon>
    </lineage>
</organism>
<sequence>MLVLDVTTIIAQSSNGLGQFRIISNNYTRVTQRTKRFTWEKAKTCGNSPATSLTAFKASTMSLRSIFD</sequence>
<comment type="caution">
    <text evidence="1">The sequence shown here is derived from an EMBL/GenBank/DDBJ whole genome shotgun (WGS) entry which is preliminary data.</text>
</comment>